<dbReference type="SUPFAM" id="SSF52799">
    <property type="entry name" value="(Phosphotyrosine protein) phosphatases II"/>
    <property type="match status" value="1"/>
</dbReference>
<keyword evidence="3" id="KW-1185">Reference proteome</keyword>
<gene>
    <name evidence="2" type="ORF">SAMN05216167_10176</name>
</gene>
<organism evidence="2 3">
    <name type="scientific">Spirosoma endophyticum</name>
    <dbReference type="NCBI Taxonomy" id="662367"/>
    <lineage>
        <taxon>Bacteria</taxon>
        <taxon>Pseudomonadati</taxon>
        <taxon>Bacteroidota</taxon>
        <taxon>Cytophagia</taxon>
        <taxon>Cytophagales</taxon>
        <taxon>Cytophagaceae</taxon>
        <taxon>Spirosoma</taxon>
    </lineage>
</organism>
<dbReference type="OrthoDB" id="3078293at2"/>
<dbReference type="RefSeq" id="WP_093822491.1">
    <property type="nucleotide sequence ID" value="NZ_FOLQ01000001.1"/>
</dbReference>
<evidence type="ECO:0000313" key="2">
    <source>
        <dbReference type="EMBL" id="SFB91188.1"/>
    </source>
</evidence>
<sequence length="155" mass="17299">MELYQITDEGTLFISPSIDDWNPISQLTIDAVFNLDCTLDQNIPEVMNDTLYIFFPFEDQHLPDLKKLHDLARLGANLINSGHQVLSHCGMGHNRSALLAGLVLTYLGLSGKEAVRLLRAKRQGALYNKEFAAYLESVPANGIPLNVQRPATMFQ</sequence>
<accession>A0A1I1F0A4</accession>
<name>A0A1I1F0A4_9BACT</name>
<dbReference type="InterPro" id="IPR000340">
    <property type="entry name" value="Dual-sp_phosphatase_cat-dom"/>
</dbReference>
<evidence type="ECO:0000259" key="1">
    <source>
        <dbReference type="PROSITE" id="PS50056"/>
    </source>
</evidence>
<proteinExistence type="predicted"/>
<dbReference type="Pfam" id="PF00782">
    <property type="entry name" value="DSPc"/>
    <property type="match status" value="1"/>
</dbReference>
<dbReference type="InterPro" id="IPR029021">
    <property type="entry name" value="Prot-tyrosine_phosphatase-like"/>
</dbReference>
<reference evidence="2 3" key="1">
    <citation type="submission" date="2016-10" db="EMBL/GenBank/DDBJ databases">
        <authorList>
            <person name="de Groot N.N."/>
        </authorList>
    </citation>
    <scope>NUCLEOTIDE SEQUENCE [LARGE SCALE GENOMIC DNA]</scope>
    <source>
        <strain evidence="2 3">DSM 26130</strain>
    </source>
</reference>
<feature type="domain" description="Tyrosine specific protein phosphatases" evidence="1">
    <location>
        <begin position="66"/>
        <end position="130"/>
    </location>
</feature>
<evidence type="ECO:0000313" key="3">
    <source>
        <dbReference type="Proteomes" id="UP000198598"/>
    </source>
</evidence>
<protein>
    <submittedName>
        <fullName evidence="2">Dual specificity phosphatase, catalytic domain</fullName>
    </submittedName>
</protein>
<dbReference type="InterPro" id="IPR000387">
    <property type="entry name" value="Tyr_Pase_dom"/>
</dbReference>
<dbReference type="Gene3D" id="3.90.190.10">
    <property type="entry name" value="Protein tyrosine phosphatase superfamily"/>
    <property type="match status" value="1"/>
</dbReference>
<dbReference type="AlphaFoldDB" id="A0A1I1F0A4"/>
<dbReference type="PROSITE" id="PS50056">
    <property type="entry name" value="TYR_PHOSPHATASE_2"/>
    <property type="match status" value="1"/>
</dbReference>
<dbReference type="STRING" id="662367.SAMN05216167_10176"/>
<dbReference type="Proteomes" id="UP000198598">
    <property type="component" value="Unassembled WGS sequence"/>
</dbReference>
<dbReference type="EMBL" id="FOLQ01000001">
    <property type="protein sequence ID" value="SFB91188.1"/>
    <property type="molecule type" value="Genomic_DNA"/>
</dbReference>